<proteinExistence type="predicted"/>
<dbReference type="Proteomes" id="UP000184368">
    <property type="component" value="Unassembled WGS sequence"/>
</dbReference>
<protein>
    <submittedName>
        <fullName evidence="1">Uncharacterized protein</fullName>
    </submittedName>
</protein>
<accession>A0A1M5FRU1</accession>
<reference evidence="1 2" key="1">
    <citation type="submission" date="2016-11" db="EMBL/GenBank/DDBJ databases">
        <authorList>
            <person name="Jaros S."/>
            <person name="Januszkiewicz K."/>
            <person name="Wedrychowicz H."/>
        </authorList>
    </citation>
    <scope>NUCLEOTIDE SEQUENCE [LARGE SCALE GENOMIC DNA]</scope>
    <source>
        <strain evidence="1 2">DSM 26897</strain>
    </source>
</reference>
<name>A0A1M5FRU1_9BACT</name>
<organism evidence="1 2">
    <name type="scientific">Cnuella takakiae</name>
    <dbReference type="NCBI Taxonomy" id="1302690"/>
    <lineage>
        <taxon>Bacteria</taxon>
        <taxon>Pseudomonadati</taxon>
        <taxon>Bacteroidota</taxon>
        <taxon>Chitinophagia</taxon>
        <taxon>Chitinophagales</taxon>
        <taxon>Chitinophagaceae</taxon>
        <taxon>Cnuella</taxon>
    </lineage>
</organism>
<gene>
    <name evidence="1" type="ORF">SAMN05444008_114118</name>
</gene>
<sequence>MGMEVTAVVLHDGALAHYDVVIGPGGTCTAYLSSYRGAGNRMPPQCLSLRKEGRHWVSDDGNERLSEDLGYAVELKARPILEDRRRQGGHPAG</sequence>
<keyword evidence="2" id="KW-1185">Reference proteome</keyword>
<evidence type="ECO:0000313" key="2">
    <source>
        <dbReference type="Proteomes" id="UP000184368"/>
    </source>
</evidence>
<dbReference type="AlphaFoldDB" id="A0A1M5FRU1"/>
<dbReference type="EMBL" id="FQUO01000014">
    <property type="protein sequence ID" value="SHF93892.1"/>
    <property type="molecule type" value="Genomic_DNA"/>
</dbReference>
<evidence type="ECO:0000313" key="1">
    <source>
        <dbReference type="EMBL" id="SHF93892.1"/>
    </source>
</evidence>